<evidence type="ECO:0000313" key="4">
    <source>
        <dbReference type="Proteomes" id="UP001214441"/>
    </source>
</evidence>
<comment type="caution">
    <text evidence="3">The sequence shown here is derived from an EMBL/GenBank/DDBJ whole genome shotgun (WGS) entry which is preliminary data.</text>
</comment>
<keyword evidence="2" id="KW-0472">Membrane</keyword>
<sequence>MADRPETGVRKHRAGIVVGLVLVLVAAGVGGWTAFTGSLPFLQDKEHYCWGAWEQDSGPRVLGGEAVEGGGSRGVKESPPTAGRPSGSCTLTVRAGSGSGGEKVSYSDRVTVRYGAVPDGGTERRAWLGEFLDARSVRLPDGLSGTVGQDRAVVVLPKRCEAGGRPAAVSLRVHGRSTSASGEMANPSLLGTGREVATMLLDAANAGMSKADCARENPLELASSFPGATEESDRSGPVPKEVCDIPGLRGGQDAGTWSWTRADDARLRICTVSTEGAQGEEPELAGQFLIVTEPRLMALFDGMTGDKAPGPGWRGKGVFHEDYAAVRADCDGTDAVFFQQLDKGMREAAEPDPERVFARGVDAAAQRAGCGRVAPAG</sequence>
<evidence type="ECO:0000256" key="2">
    <source>
        <dbReference type="SAM" id="Phobius"/>
    </source>
</evidence>
<evidence type="ECO:0000313" key="3">
    <source>
        <dbReference type="EMBL" id="MDJ1133765.1"/>
    </source>
</evidence>
<protein>
    <submittedName>
        <fullName evidence="3">Uncharacterized protein</fullName>
    </submittedName>
</protein>
<keyword evidence="2" id="KW-1133">Transmembrane helix</keyword>
<name>A0ABT6ZXH5_9ACTN</name>
<dbReference type="Proteomes" id="UP001214441">
    <property type="component" value="Unassembled WGS sequence"/>
</dbReference>
<accession>A0ABT6ZXH5</accession>
<organism evidence="3 4">
    <name type="scientific">Streptomyces iconiensis</name>
    <dbReference type="NCBI Taxonomy" id="1384038"/>
    <lineage>
        <taxon>Bacteria</taxon>
        <taxon>Bacillati</taxon>
        <taxon>Actinomycetota</taxon>
        <taxon>Actinomycetes</taxon>
        <taxon>Kitasatosporales</taxon>
        <taxon>Streptomycetaceae</taxon>
        <taxon>Streptomyces</taxon>
    </lineage>
</organism>
<dbReference type="RefSeq" id="WP_274040433.1">
    <property type="nucleotide sequence ID" value="NZ_JANCPR020000016.1"/>
</dbReference>
<dbReference type="EMBL" id="JANCPR020000016">
    <property type="protein sequence ID" value="MDJ1133765.1"/>
    <property type="molecule type" value="Genomic_DNA"/>
</dbReference>
<reference evidence="3 4" key="1">
    <citation type="submission" date="2023-05" db="EMBL/GenBank/DDBJ databases">
        <title>Streptantibioticus silvisoli sp. nov., acidotolerant actinomycetes 1 from pine litter.</title>
        <authorList>
            <person name="Swiecimska M."/>
            <person name="Golinska P."/>
            <person name="Sangal V."/>
            <person name="Wachnowicz B."/>
            <person name="Goodfellow M."/>
        </authorList>
    </citation>
    <scope>NUCLEOTIDE SEQUENCE [LARGE SCALE GENOMIC DNA]</scope>
    <source>
        <strain evidence="3 4">DSM 42109</strain>
    </source>
</reference>
<keyword evidence="2" id="KW-0812">Transmembrane</keyword>
<evidence type="ECO:0000256" key="1">
    <source>
        <dbReference type="SAM" id="MobiDB-lite"/>
    </source>
</evidence>
<gene>
    <name evidence="3" type="ORF">NMN56_017685</name>
</gene>
<proteinExistence type="predicted"/>
<feature type="transmembrane region" description="Helical" evidence="2">
    <location>
        <begin position="14"/>
        <end position="35"/>
    </location>
</feature>
<feature type="region of interest" description="Disordered" evidence="1">
    <location>
        <begin position="62"/>
        <end position="88"/>
    </location>
</feature>
<keyword evidence="4" id="KW-1185">Reference proteome</keyword>